<feature type="transmembrane region" description="Helical" evidence="7">
    <location>
        <begin position="36"/>
        <end position="59"/>
    </location>
</feature>
<feature type="transmembrane region" description="Helical" evidence="7">
    <location>
        <begin position="355"/>
        <end position="374"/>
    </location>
</feature>
<comment type="similarity">
    <text evidence="2">Belongs to the purine-cytosine permease (2.A.39) family.</text>
</comment>
<dbReference type="PANTHER" id="PTHR30569">
    <property type="entry name" value="CYTOSINE TRANSPORTER CODB"/>
    <property type="match status" value="1"/>
</dbReference>
<reference evidence="8" key="2">
    <citation type="journal article" date="2022" name="BMC Genomics">
        <title>Comparative genome analysis of mycobacteria focusing on tRNA and non-coding RNA.</title>
        <authorList>
            <person name="Behra P.R.K."/>
            <person name="Pettersson B.M.F."/>
            <person name="Ramesh M."/>
            <person name="Das S."/>
            <person name="Dasgupta S."/>
            <person name="Kirsebom L.A."/>
        </authorList>
    </citation>
    <scope>NUCLEOTIDE SEQUENCE</scope>
    <source>
        <strain evidence="8">DSM 44615</strain>
    </source>
</reference>
<dbReference type="InterPro" id="IPR030191">
    <property type="entry name" value="CodB"/>
</dbReference>
<sequence length="452" mass="45992">MSEAVETPTTAAGPDESGLGEEYENEPVPASARKSLFAVSAVWVGFPMIMTSAVFSGIVVYNLGFVTGLLAIVVGDLILMGYVGTLSYLAGGSGKNFALTAADTFGARGFRIVSGFLSVLVIGWFAFQTGMVGSTLNVSMGWSATWITLLAGLLFVALTFVGIRAISWIGVVASALFVPLGVVAVVLAAGDTGFDSAFSYSGGAGASAFSFGVAVTMVIACFADSGTMTADFTRWARSGRQGALAAFAAFPVAYFIAQLVGALVVALGASAAADTTGGDFLHVLVGGGGILVPLAIVFVFVNLGSVCAHCLYNGAVGFGNITGKTMRQLTIVLGILGTVAAVAGIWSYFATWLNILGVLVPPIGVIIILDQLVFASKRAPARGGLYWKPFAAWAIGAAVALATHFYAPQLSDAVVAMLTGAVAFTLLTYAVRGSAVPAGAPVAQPVLSGENA</sequence>
<feature type="transmembrane region" description="Helical" evidence="7">
    <location>
        <begin position="413"/>
        <end position="431"/>
    </location>
</feature>
<dbReference type="GO" id="GO:0005886">
    <property type="term" value="C:plasma membrane"/>
    <property type="evidence" value="ECO:0007669"/>
    <property type="project" value="TreeGrafter"/>
</dbReference>
<feature type="transmembrane region" description="Helical" evidence="7">
    <location>
        <begin position="329"/>
        <end position="349"/>
    </location>
</feature>
<feature type="transmembrane region" description="Helical" evidence="7">
    <location>
        <begin position="280"/>
        <end position="308"/>
    </location>
</feature>
<keyword evidence="5 7" id="KW-0472">Membrane</keyword>
<protein>
    <submittedName>
        <fullName evidence="8">Cytosine permease</fullName>
    </submittedName>
</protein>
<comment type="subcellular location">
    <subcellularLocation>
        <location evidence="1">Membrane</location>
        <topology evidence="1">Multi-pass membrane protein</topology>
    </subcellularLocation>
</comment>
<dbReference type="AlphaFoldDB" id="A0A9X2YIK6"/>
<feature type="transmembrane region" description="Helical" evidence="7">
    <location>
        <begin position="386"/>
        <end position="407"/>
    </location>
</feature>
<keyword evidence="4 7" id="KW-1133">Transmembrane helix</keyword>
<dbReference type="EMBL" id="JACKSJ010000022">
    <property type="protein sequence ID" value="MCV7168800.1"/>
    <property type="molecule type" value="Genomic_DNA"/>
</dbReference>
<dbReference type="Proteomes" id="UP001140293">
    <property type="component" value="Unassembled WGS sequence"/>
</dbReference>
<reference evidence="8" key="1">
    <citation type="submission" date="2020-07" db="EMBL/GenBank/DDBJ databases">
        <authorList>
            <person name="Pettersson B.M.F."/>
            <person name="Behra P.R.K."/>
            <person name="Ramesh M."/>
            <person name="Das S."/>
            <person name="Dasgupta S."/>
            <person name="Kirsebom L.A."/>
        </authorList>
    </citation>
    <scope>NUCLEOTIDE SEQUENCE</scope>
    <source>
        <strain evidence="8">DSM 44615</strain>
    </source>
</reference>
<evidence type="ECO:0000256" key="2">
    <source>
        <dbReference type="ARBA" id="ARBA00008974"/>
    </source>
</evidence>
<feature type="transmembrane region" description="Helical" evidence="7">
    <location>
        <begin position="244"/>
        <end position="268"/>
    </location>
</feature>
<organism evidence="8 9">
    <name type="scientific">[Mycobacterium] manitobense</name>
    <dbReference type="NCBI Taxonomy" id="190147"/>
    <lineage>
        <taxon>Bacteria</taxon>
        <taxon>Bacillati</taxon>
        <taxon>Actinomycetota</taxon>
        <taxon>Actinomycetes</taxon>
        <taxon>Mycobacteriales</taxon>
        <taxon>Mycobacteriaceae</taxon>
        <taxon>Mycolicibacterium</taxon>
    </lineage>
</organism>
<evidence type="ECO:0000313" key="8">
    <source>
        <dbReference type="EMBL" id="MCV7168800.1"/>
    </source>
</evidence>
<evidence type="ECO:0000256" key="3">
    <source>
        <dbReference type="ARBA" id="ARBA00022692"/>
    </source>
</evidence>
<feature type="transmembrane region" description="Helical" evidence="7">
    <location>
        <begin position="65"/>
        <end position="89"/>
    </location>
</feature>
<feature type="transmembrane region" description="Helical" evidence="7">
    <location>
        <begin position="168"/>
        <end position="190"/>
    </location>
</feature>
<comment type="caution">
    <text evidence="8">The sequence shown here is derived from an EMBL/GenBank/DDBJ whole genome shotgun (WGS) entry which is preliminary data.</text>
</comment>
<evidence type="ECO:0000256" key="1">
    <source>
        <dbReference type="ARBA" id="ARBA00004141"/>
    </source>
</evidence>
<evidence type="ECO:0000256" key="6">
    <source>
        <dbReference type="SAM" id="MobiDB-lite"/>
    </source>
</evidence>
<dbReference type="PANTHER" id="PTHR30569:SF0">
    <property type="entry name" value="CYTOSINE PERMEASE"/>
    <property type="match status" value="1"/>
</dbReference>
<evidence type="ECO:0000256" key="7">
    <source>
        <dbReference type="SAM" id="Phobius"/>
    </source>
</evidence>
<feature type="transmembrane region" description="Helical" evidence="7">
    <location>
        <begin position="109"/>
        <end position="127"/>
    </location>
</feature>
<evidence type="ECO:0000256" key="5">
    <source>
        <dbReference type="ARBA" id="ARBA00023136"/>
    </source>
</evidence>
<dbReference type="GO" id="GO:0015209">
    <property type="term" value="F:cytosine transmembrane transporter activity"/>
    <property type="evidence" value="ECO:0007669"/>
    <property type="project" value="InterPro"/>
</dbReference>
<keyword evidence="3 7" id="KW-0812">Transmembrane</keyword>
<dbReference type="Gene3D" id="1.10.4160.10">
    <property type="entry name" value="Hydantoin permease"/>
    <property type="match status" value="1"/>
</dbReference>
<feature type="transmembrane region" description="Helical" evidence="7">
    <location>
        <begin position="202"/>
        <end position="223"/>
    </location>
</feature>
<evidence type="ECO:0000313" key="9">
    <source>
        <dbReference type="Proteomes" id="UP001140293"/>
    </source>
</evidence>
<feature type="region of interest" description="Disordered" evidence="6">
    <location>
        <begin position="1"/>
        <end position="24"/>
    </location>
</feature>
<keyword evidence="9" id="KW-1185">Reference proteome</keyword>
<name>A0A9X2YIK6_9MYCO</name>
<dbReference type="Pfam" id="PF02133">
    <property type="entry name" value="Transp_cyt_pur"/>
    <property type="match status" value="1"/>
</dbReference>
<dbReference type="RefSeq" id="WP_276008198.1">
    <property type="nucleotide sequence ID" value="NZ_JACKSJ010000022.1"/>
</dbReference>
<dbReference type="InterPro" id="IPR001248">
    <property type="entry name" value="Pur-cyt_permease"/>
</dbReference>
<evidence type="ECO:0000256" key="4">
    <source>
        <dbReference type="ARBA" id="ARBA00022989"/>
    </source>
</evidence>
<proteinExistence type="inferred from homology"/>
<feature type="transmembrane region" description="Helical" evidence="7">
    <location>
        <begin position="139"/>
        <end position="161"/>
    </location>
</feature>
<accession>A0A9X2YIK6</accession>
<gene>
    <name evidence="8" type="ORF">H7I41_02560</name>
</gene>